<dbReference type="OrthoDB" id="424572at2759"/>
<dbReference type="GO" id="GO:0003743">
    <property type="term" value="F:translation initiation factor activity"/>
    <property type="evidence" value="ECO:0007669"/>
    <property type="project" value="TreeGrafter"/>
</dbReference>
<dbReference type="InterPro" id="IPR051956">
    <property type="entry name" value="eIF2B_epsilon"/>
</dbReference>
<dbReference type="PROSITE" id="PS51363">
    <property type="entry name" value="W2"/>
    <property type="match status" value="1"/>
</dbReference>
<accession>A0A1I8GBV5</accession>
<dbReference type="CDD" id="cd11558">
    <property type="entry name" value="W2_eIF2B_epsilon"/>
    <property type="match status" value="1"/>
</dbReference>
<dbReference type="GO" id="GO:0005085">
    <property type="term" value="F:guanyl-nucleotide exchange factor activity"/>
    <property type="evidence" value="ECO:0007669"/>
    <property type="project" value="InterPro"/>
</dbReference>
<dbReference type="Pfam" id="PF02020">
    <property type="entry name" value="W2"/>
    <property type="match status" value="1"/>
</dbReference>
<dbReference type="AlphaFoldDB" id="A0A1I8GBV5"/>
<comment type="subunit">
    <text evidence="6">Component of the translation initiation factor 2B (eIF2B) complex which is a heterodecamer of two sets of five different subunits: alpha, beta, gamma, delta and epsilon. Subunits alpha, beta and delta comprise a regulatory subcomplex and subunits epsilon and gamma comprise a catalytic subcomplex. Within the complex, the hexameric regulatory complex resides at the center, with the two heterodimeric catalytic subcomplexes bound on opposite sides.</text>
</comment>
<dbReference type="InterPro" id="IPR016024">
    <property type="entry name" value="ARM-type_fold"/>
</dbReference>
<dbReference type="SMART" id="SM00515">
    <property type="entry name" value="eIF5C"/>
    <property type="match status" value="1"/>
</dbReference>
<dbReference type="InterPro" id="IPR029044">
    <property type="entry name" value="Nucleotide-diphossugar_trans"/>
</dbReference>
<sequence length="695" mass="76997">MSKPADEKDLVQAVVLADSFNSRFAPVARSLPRALFPLAGVPLIDYALNCLADAGVHECIVYCRSHYKSLASHLASSPQSKRFATPPVVRKCPPTVSSLGDAMRDLDQSRLIKNDFILAPADLVTNANLAELLAEHKRRRVKDANCLLTLVMRSTTGGFNASALMQAQERSFIAVSNADTGCLRMLSPAAMDKLGRIRLERAALLSCGRSRLWTGLIDLGLAVCSVHVPPRFTDEFDYRSLDDLVRGVLEHEEILGHTVSLHVLGGQEYACRVSNMNLYALVTRHLLDNWVYPMTPASMSGSRAATEHQVRQRNVYVSRLASVHRSARLEKSVLIGPGAQVGSGCHLVNCVIGSNCRVGDRTRLSDCYLWPGAVVSSDCNISRSLLCHNSTVLDDSQLTDRCVLTHGVRVGPSAVLTNFRLIVRSGRSEDSASTDEEVKQQLGKDSNAAVYKSAYSDRRDEAGDSDADSGPENDEDSVELEIWQTTLMADNVEYLSSESDSSSEAGNEVPPAEVGEDHFKRELLDVLQRAEQDKHPVDTMVVEINSIKHAFCVHIDRLKAILAYTILLYPLLKCEKDDESEDCQVEITPAEHFSQVKDCLENWKPLLKHYFNGFSSQDESLIFLRSFEDACCDRPQPLMKCALVLLRYFYDTDLCEEAAILSWNSEEGSHPNAGELRQCVARMIQWLQEASEESD</sequence>
<dbReference type="Gene3D" id="2.160.10.10">
    <property type="entry name" value="Hexapeptide repeat proteins"/>
    <property type="match status" value="1"/>
</dbReference>
<evidence type="ECO:0000313" key="7">
    <source>
        <dbReference type="Proteomes" id="UP000095280"/>
    </source>
</evidence>
<evidence type="ECO:0000313" key="8">
    <source>
        <dbReference type="WBParaSite" id="maker-uti_cns_0001328-snap-gene-1.19-mRNA-1"/>
    </source>
</evidence>
<dbReference type="SUPFAM" id="SSF48371">
    <property type="entry name" value="ARM repeat"/>
    <property type="match status" value="1"/>
</dbReference>
<dbReference type="Proteomes" id="UP000095280">
    <property type="component" value="Unplaced"/>
</dbReference>
<evidence type="ECO:0000256" key="6">
    <source>
        <dbReference type="ARBA" id="ARBA00046432"/>
    </source>
</evidence>
<dbReference type="Pfam" id="PF00483">
    <property type="entry name" value="NTP_transferase"/>
    <property type="match status" value="1"/>
</dbReference>
<organism evidence="7 8">
    <name type="scientific">Macrostomum lignano</name>
    <dbReference type="NCBI Taxonomy" id="282301"/>
    <lineage>
        <taxon>Eukaryota</taxon>
        <taxon>Metazoa</taxon>
        <taxon>Spiralia</taxon>
        <taxon>Lophotrochozoa</taxon>
        <taxon>Platyhelminthes</taxon>
        <taxon>Rhabditophora</taxon>
        <taxon>Macrostomorpha</taxon>
        <taxon>Macrostomida</taxon>
        <taxon>Macrostomidae</taxon>
        <taxon>Macrostomum</taxon>
    </lineage>
</organism>
<dbReference type="STRING" id="282301.A0A1I8GBV5"/>
<evidence type="ECO:0000256" key="3">
    <source>
        <dbReference type="ARBA" id="ARBA00022490"/>
    </source>
</evidence>
<evidence type="ECO:0000256" key="1">
    <source>
        <dbReference type="ARBA" id="ARBA00004514"/>
    </source>
</evidence>
<dbReference type="InterPro" id="IPR056764">
    <property type="entry name" value="LbH_EIF2B3/5"/>
</dbReference>
<dbReference type="PANTHER" id="PTHR45887">
    <property type="entry name" value="TRANSLATION INITIATION FACTOR EIF-2B SUBUNIT EPSILON"/>
    <property type="match status" value="1"/>
</dbReference>
<proteinExistence type="inferred from homology"/>
<dbReference type="InterPro" id="IPR005835">
    <property type="entry name" value="NTP_transferase_dom"/>
</dbReference>
<evidence type="ECO:0000256" key="4">
    <source>
        <dbReference type="ARBA" id="ARBA00044144"/>
    </source>
</evidence>
<evidence type="ECO:0000256" key="2">
    <source>
        <dbReference type="ARBA" id="ARBA00007878"/>
    </source>
</evidence>
<dbReference type="Pfam" id="PF25084">
    <property type="entry name" value="LbH_EIF2B"/>
    <property type="match status" value="1"/>
</dbReference>
<dbReference type="GO" id="GO:0031369">
    <property type="term" value="F:translation initiation factor binding"/>
    <property type="evidence" value="ECO:0007669"/>
    <property type="project" value="InterPro"/>
</dbReference>
<keyword evidence="3" id="KW-0963">Cytoplasm</keyword>
<dbReference type="InterPro" id="IPR003307">
    <property type="entry name" value="W2_domain"/>
</dbReference>
<dbReference type="Gene3D" id="3.90.550.10">
    <property type="entry name" value="Spore Coat Polysaccharide Biosynthesis Protein SpsA, Chain A"/>
    <property type="match status" value="1"/>
</dbReference>
<dbReference type="GO" id="GO:0005851">
    <property type="term" value="C:eukaryotic translation initiation factor 2B complex"/>
    <property type="evidence" value="ECO:0007669"/>
    <property type="project" value="TreeGrafter"/>
</dbReference>
<comment type="similarity">
    <text evidence="2">Belongs to the eIF-2B gamma/epsilon subunits family.</text>
</comment>
<evidence type="ECO:0000256" key="5">
    <source>
        <dbReference type="ARBA" id="ARBA00044345"/>
    </source>
</evidence>
<name>A0A1I8GBV5_9PLAT</name>
<dbReference type="InterPro" id="IPR044123">
    <property type="entry name" value="W2_eIF2B_epsilon"/>
</dbReference>
<dbReference type="WBParaSite" id="maker-uti_cns_0001328-snap-gene-1.19-mRNA-1">
    <property type="protein sequence ID" value="maker-uti_cns_0001328-snap-gene-1.19-mRNA-1"/>
    <property type="gene ID" value="maker-uti_cns_0001328-snap-gene-1.19"/>
</dbReference>
<dbReference type="Gene3D" id="1.25.40.180">
    <property type="match status" value="1"/>
</dbReference>
<keyword evidence="7" id="KW-1185">Reference proteome</keyword>
<dbReference type="PANTHER" id="PTHR45887:SF1">
    <property type="entry name" value="TRANSLATION INITIATION FACTOR EIF-2B SUBUNIT EPSILON"/>
    <property type="match status" value="1"/>
</dbReference>
<protein>
    <recommendedName>
        <fullName evidence="4">Translation initiation factor eIF2B subunit epsilon</fullName>
    </recommendedName>
    <alternativeName>
        <fullName evidence="5">eIF2B GDP-GTP exchange factor subunit epsilon</fullName>
    </alternativeName>
</protein>
<dbReference type="SUPFAM" id="SSF53448">
    <property type="entry name" value="Nucleotide-diphospho-sugar transferases"/>
    <property type="match status" value="1"/>
</dbReference>
<comment type="subcellular location">
    <subcellularLocation>
        <location evidence="1">Cytoplasm</location>
        <location evidence="1">Cytosol</location>
    </subcellularLocation>
</comment>
<reference evidence="8" key="1">
    <citation type="submission" date="2016-11" db="UniProtKB">
        <authorList>
            <consortium name="WormBaseParasite"/>
        </authorList>
    </citation>
    <scope>IDENTIFICATION</scope>
</reference>